<dbReference type="AlphaFoldDB" id="A0A2T5G7D3"/>
<sequence>MGQGRALNTLSPIRPRAWRRSAASKEGRRSRPFTIFAAAGSGKKLSFLGGRVL</sequence>
<accession>A0A2T5G7D3</accession>
<protein>
    <submittedName>
        <fullName evidence="2">Uncharacterized protein</fullName>
    </submittedName>
</protein>
<feature type="compositionally biased region" description="Polar residues" evidence="1">
    <location>
        <begin position="1"/>
        <end position="11"/>
    </location>
</feature>
<evidence type="ECO:0000313" key="2">
    <source>
        <dbReference type="EMBL" id="PTQ52094.1"/>
    </source>
</evidence>
<evidence type="ECO:0000256" key="1">
    <source>
        <dbReference type="SAM" id="MobiDB-lite"/>
    </source>
</evidence>
<dbReference type="EMBL" id="PEBW01000003">
    <property type="protein sequence ID" value="PTQ52094.1"/>
    <property type="molecule type" value="Genomic_DNA"/>
</dbReference>
<evidence type="ECO:0000313" key="3">
    <source>
        <dbReference type="Proteomes" id="UP000244016"/>
    </source>
</evidence>
<dbReference type="Proteomes" id="UP000244016">
    <property type="component" value="Unassembled WGS sequence"/>
</dbReference>
<organism evidence="2 3">
    <name type="scientific">Brockia lithotrophica</name>
    <dbReference type="NCBI Taxonomy" id="933949"/>
    <lineage>
        <taxon>Bacteria</taxon>
        <taxon>Bacillati</taxon>
        <taxon>Bacillota</taxon>
        <taxon>Bacilli</taxon>
        <taxon>Bacillales</taxon>
        <taxon>Bacillales Family X. Incertae Sedis</taxon>
        <taxon>Brockia</taxon>
    </lineage>
</organism>
<feature type="region of interest" description="Disordered" evidence="1">
    <location>
        <begin position="1"/>
        <end position="29"/>
    </location>
</feature>
<proteinExistence type="predicted"/>
<gene>
    <name evidence="2" type="ORF">BLITH_1061</name>
</gene>
<name>A0A2T5G7D3_9BACL</name>
<comment type="caution">
    <text evidence="2">The sequence shown here is derived from an EMBL/GenBank/DDBJ whole genome shotgun (WGS) entry which is preliminary data.</text>
</comment>
<reference evidence="2 3" key="1">
    <citation type="submission" date="2017-08" db="EMBL/GenBank/DDBJ databases">
        <title>Burning lignite coal seam in the remote Altai Mountains harbors a hydrogen-driven thermophilic microbial community.</title>
        <authorList>
            <person name="Kadnikov V.V."/>
            <person name="Mardanov A.V."/>
            <person name="Ivasenko D."/>
            <person name="Beletsky A.V."/>
            <person name="Karnachuk O.V."/>
            <person name="Ravin N.V."/>
        </authorList>
    </citation>
    <scope>NUCLEOTIDE SEQUENCE [LARGE SCALE GENOMIC DNA]</scope>
    <source>
        <strain evidence="2">AL31</strain>
    </source>
</reference>